<proteinExistence type="predicted"/>
<feature type="domain" description="Kringle" evidence="5">
    <location>
        <begin position="158"/>
        <end position="225"/>
    </location>
</feature>
<dbReference type="Pfam" id="PF00057">
    <property type="entry name" value="Ldl_recept_a"/>
    <property type="match status" value="1"/>
</dbReference>
<gene>
    <name evidence="6" type="ORF">CYNAS_LOCUS14031</name>
</gene>
<protein>
    <recommendedName>
        <fullName evidence="5">Kringle domain-containing protein</fullName>
    </recommendedName>
</protein>
<dbReference type="Gene3D" id="2.40.20.10">
    <property type="entry name" value="Plasminogen Kringle 4"/>
    <property type="match status" value="1"/>
</dbReference>
<dbReference type="Gene3D" id="4.10.400.10">
    <property type="entry name" value="Low-density Lipoprotein Receptor"/>
    <property type="match status" value="1"/>
</dbReference>
<keyword evidence="7" id="KW-1185">Reference proteome</keyword>
<comment type="caution">
    <text evidence="6">The sequence shown here is derived from an EMBL/GenBank/DDBJ whole genome shotgun (WGS) entry which is preliminary data.</text>
</comment>
<dbReference type="PROSITE" id="PS01209">
    <property type="entry name" value="LDLRA_1"/>
    <property type="match status" value="1"/>
</dbReference>
<name>A0AA36H1S9_CYLNA</name>
<dbReference type="SMART" id="SM00130">
    <property type="entry name" value="KR"/>
    <property type="match status" value="1"/>
</dbReference>
<reference evidence="6" key="1">
    <citation type="submission" date="2023-07" db="EMBL/GenBank/DDBJ databases">
        <authorList>
            <consortium name="CYATHOMIX"/>
        </authorList>
    </citation>
    <scope>NUCLEOTIDE SEQUENCE</scope>
    <source>
        <strain evidence="6">N/A</strain>
    </source>
</reference>
<evidence type="ECO:0000313" key="7">
    <source>
        <dbReference type="Proteomes" id="UP001176961"/>
    </source>
</evidence>
<dbReference type="SUPFAM" id="SSF57440">
    <property type="entry name" value="Kringle-like"/>
    <property type="match status" value="1"/>
</dbReference>
<dbReference type="Proteomes" id="UP001176961">
    <property type="component" value="Unassembled WGS sequence"/>
</dbReference>
<keyword evidence="2 4" id="KW-1015">Disulfide bond</keyword>
<dbReference type="SUPFAM" id="SSF57424">
    <property type="entry name" value="LDL receptor-like module"/>
    <property type="match status" value="1"/>
</dbReference>
<comment type="caution">
    <text evidence="3">Lacks conserved residue(s) required for the propagation of feature annotation.</text>
</comment>
<organism evidence="6 7">
    <name type="scientific">Cylicocyclus nassatus</name>
    <name type="common">Nematode worm</name>
    <dbReference type="NCBI Taxonomy" id="53992"/>
    <lineage>
        <taxon>Eukaryota</taxon>
        <taxon>Metazoa</taxon>
        <taxon>Ecdysozoa</taxon>
        <taxon>Nematoda</taxon>
        <taxon>Chromadorea</taxon>
        <taxon>Rhabditida</taxon>
        <taxon>Rhabditina</taxon>
        <taxon>Rhabditomorpha</taxon>
        <taxon>Strongyloidea</taxon>
        <taxon>Strongylidae</taxon>
        <taxon>Cylicocyclus</taxon>
    </lineage>
</organism>
<evidence type="ECO:0000259" key="5">
    <source>
        <dbReference type="PROSITE" id="PS50070"/>
    </source>
</evidence>
<evidence type="ECO:0000256" key="4">
    <source>
        <dbReference type="PROSITE-ProRule" id="PRU00124"/>
    </source>
</evidence>
<evidence type="ECO:0000256" key="3">
    <source>
        <dbReference type="PROSITE-ProRule" id="PRU00121"/>
    </source>
</evidence>
<dbReference type="InterPro" id="IPR013806">
    <property type="entry name" value="Kringle-like"/>
</dbReference>
<dbReference type="CDD" id="cd00112">
    <property type="entry name" value="LDLa"/>
    <property type="match status" value="1"/>
</dbReference>
<dbReference type="InterPro" id="IPR038178">
    <property type="entry name" value="Kringle_sf"/>
</dbReference>
<dbReference type="InterPro" id="IPR023415">
    <property type="entry name" value="LDLR_class-A_CS"/>
</dbReference>
<dbReference type="SUPFAM" id="SSF56436">
    <property type="entry name" value="C-type lectin-like"/>
    <property type="match status" value="1"/>
</dbReference>
<sequence length="309" mass="34603">MRRAKNGRLNRDILEVRGLDGVYLPLCLTSARQEYVEHICTSSGSYLASYESIAISSPGSYAIACVGGANCFPYLNNYCKRGVAARCSKDYVDKRKIYFTSGYRGGSQWLWEDDTPIDFPVYGHGRCLAVVGGEFRAVECESPGIALCEVPRECIYHEEYYGRKNTTKDGLPCMKWNDPSVLYYGDAIAGQATWNHNFCRMLEDEDTPSCFSSPTIRNPCMIPDCPDSSSRLELKADLSSKCGPAFFACRDSGKCLPDDFRCDFEPDCSDASDEEDCEDYLKNFELVGTLKIADKITEIWTYIPHVQGV</sequence>
<dbReference type="EMBL" id="CATQJL010000305">
    <property type="protein sequence ID" value="CAJ0602048.1"/>
    <property type="molecule type" value="Genomic_DNA"/>
</dbReference>
<feature type="disulfide bond" evidence="4">
    <location>
        <begin position="262"/>
        <end position="277"/>
    </location>
</feature>
<evidence type="ECO:0000313" key="6">
    <source>
        <dbReference type="EMBL" id="CAJ0602048.1"/>
    </source>
</evidence>
<dbReference type="InterPro" id="IPR016187">
    <property type="entry name" value="CTDL_fold"/>
</dbReference>
<dbReference type="InterPro" id="IPR000001">
    <property type="entry name" value="Kringle"/>
</dbReference>
<dbReference type="PROSITE" id="PS50068">
    <property type="entry name" value="LDLRA_2"/>
    <property type="match status" value="1"/>
</dbReference>
<evidence type="ECO:0000256" key="2">
    <source>
        <dbReference type="ARBA" id="ARBA00023157"/>
    </source>
</evidence>
<dbReference type="AlphaFoldDB" id="A0AA36H1S9"/>
<keyword evidence="1 3" id="KW-0420">Kringle</keyword>
<evidence type="ECO:0000256" key="1">
    <source>
        <dbReference type="ARBA" id="ARBA00022572"/>
    </source>
</evidence>
<dbReference type="PROSITE" id="PS50070">
    <property type="entry name" value="KRINGLE_2"/>
    <property type="match status" value="1"/>
</dbReference>
<accession>A0AA36H1S9</accession>
<dbReference type="InterPro" id="IPR002172">
    <property type="entry name" value="LDrepeatLR_classA_rpt"/>
</dbReference>
<dbReference type="SMART" id="SM00192">
    <property type="entry name" value="LDLa"/>
    <property type="match status" value="1"/>
</dbReference>
<dbReference type="InterPro" id="IPR036055">
    <property type="entry name" value="LDL_receptor-like_sf"/>
</dbReference>